<gene>
    <name evidence="2" type="ORF">KHM83_03975</name>
</gene>
<reference evidence="2 3" key="1">
    <citation type="submission" date="2021-05" db="EMBL/GenBank/DDBJ databases">
        <title>Fusibacter ferrireducens sp. nov., an anaerobic, sulfur- and Fe-reducing bacterium isolated from the mangrove sediment.</title>
        <authorList>
            <person name="Qiu D."/>
        </authorList>
    </citation>
    <scope>NUCLEOTIDE SEQUENCE [LARGE SCALE GENOMIC DNA]</scope>
    <source>
        <strain evidence="2 3">DSM 12116</strain>
    </source>
</reference>
<evidence type="ECO:0000259" key="1">
    <source>
        <dbReference type="SMART" id="SM00460"/>
    </source>
</evidence>
<dbReference type="InterPro" id="IPR002931">
    <property type="entry name" value="Transglutaminase-like"/>
</dbReference>
<dbReference type="SUPFAM" id="SSF54001">
    <property type="entry name" value="Cysteine proteinases"/>
    <property type="match status" value="1"/>
</dbReference>
<dbReference type="InterPro" id="IPR036582">
    <property type="entry name" value="Mao_N_sf"/>
</dbReference>
<dbReference type="InterPro" id="IPR038765">
    <property type="entry name" value="Papain-like_cys_pep_sf"/>
</dbReference>
<dbReference type="Proteomes" id="UP000746471">
    <property type="component" value="Unassembled WGS sequence"/>
</dbReference>
<evidence type="ECO:0000313" key="2">
    <source>
        <dbReference type="EMBL" id="MBS7525832.1"/>
    </source>
</evidence>
<dbReference type="Gene3D" id="3.30.457.10">
    <property type="entry name" value="Copper amine oxidase-like, N-terminal domain"/>
    <property type="match status" value="1"/>
</dbReference>
<dbReference type="Pfam" id="PF01841">
    <property type="entry name" value="Transglut_core"/>
    <property type="match status" value="1"/>
</dbReference>
<dbReference type="SMART" id="SM00460">
    <property type="entry name" value="TGc"/>
    <property type="match status" value="1"/>
</dbReference>
<feature type="domain" description="Transglutaminase-like" evidence="1">
    <location>
        <begin position="521"/>
        <end position="577"/>
    </location>
</feature>
<comment type="caution">
    <text evidence="2">The sequence shown here is derived from an EMBL/GenBank/DDBJ whole genome shotgun (WGS) entry which is preliminary data.</text>
</comment>
<dbReference type="Gene3D" id="3.10.620.30">
    <property type="match status" value="1"/>
</dbReference>
<dbReference type="InterPro" id="IPR012854">
    <property type="entry name" value="Cu_amine_oxidase-like_N"/>
</dbReference>
<dbReference type="SUPFAM" id="SSF55383">
    <property type="entry name" value="Copper amine oxidase, domain N"/>
    <property type="match status" value="1"/>
</dbReference>
<organism evidence="2 3">
    <name type="scientific">Fusibacter paucivorans</name>
    <dbReference type="NCBI Taxonomy" id="76009"/>
    <lineage>
        <taxon>Bacteria</taxon>
        <taxon>Bacillati</taxon>
        <taxon>Bacillota</taxon>
        <taxon>Clostridia</taxon>
        <taxon>Eubacteriales</taxon>
        <taxon>Eubacteriales Family XII. Incertae Sedis</taxon>
        <taxon>Fusibacter</taxon>
    </lineage>
</organism>
<dbReference type="Pfam" id="PF07833">
    <property type="entry name" value="Cu_amine_oxidN1"/>
    <property type="match status" value="1"/>
</dbReference>
<evidence type="ECO:0000313" key="3">
    <source>
        <dbReference type="Proteomes" id="UP000746471"/>
    </source>
</evidence>
<dbReference type="EMBL" id="JAHBCL010000005">
    <property type="protein sequence ID" value="MBS7525832.1"/>
    <property type="molecule type" value="Genomic_DNA"/>
</dbReference>
<protein>
    <recommendedName>
        <fullName evidence="1">Transglutaminase-like domain-containing protein</fullName>
    </recommendedName>
</protein>
<keyword evidence="3" id="KW-1185">Reference proteome</keyword>
<sequence>MKRKLFGCIFWMLLLIWITIPNFAARYPVRRAVPVPDGVTTYASVLLDGAPLNFDDAPIALNDDIFVPATQLYTILGIQTYWFEDTGEFVGYRDNTFIKFKMNSDIVSVNGRAMKMKTPAFMRNDIQFVPMKIIAEAFSMTYDYDQTTHTLSLDFRENIYQYKQIGFRQYKKITTTNWGISYFIPEYWESLEGNTNAYGVANDFETYAITPQVLPLDSSFNRNILAAALEKNMRYTYGKAIDFDETQLSVYNSFLCSQTDYDLTIDGRAYKGILYIFFENNIGYAFDCLYDAENSLYEGEGIFNAVMDTFQISKITIDENAEHYIELNKFFEYRTVLAAPIYSNMMVDGQFHFEGDVANNDDNRLKGYHIVITKADETVAYYAPLMADHFSASVPLPFGVGKHDISIYVDELSDMPEQTKTSDLSLDDYIEEVITDDDESAPEDLIMRFSIINTSDDENKYLLPSNYIDFDNNDVYTIANSITYDQTSEYGKAKAVYLWVLKNYAYSEDASNQIIYTAHQMLGYRDGSDFELTLLYAGLLRALDIQSRVVRGTSEDYSHYWVEVYLNGKWIVTDIASDVMSKNIFSTQKYFDIDRTLHGSQYEKTELLPF</sequence>
<name>A0ABS5PLS3_9FIRM</name>
<accession>A0ABS5PLS3</accession>
<dbReference type="PANTHER" id="PTHR33490">
    <property type="entry name" value="BLR5614 PROTEIN-RELATED"/>
    <property type="match status" value="1"/>
</dbReference>
<dbReference type="RefSeq" id="WP_213235616.1">
    <property type="nucleotide sequence ID" value="NZ_JAHBCL010000005.1"/>
</dbReference>
<proteinExistence type="predicted"/>